<dbReference type="InterPro" id="IPR001394">
    <property type="entry name" value="Peptidase_C19_UCH"/>
</dbReference>
<dbReference type="EMBL" id="OX291495">
    <property type="protein sequence ID" value="CAI1962427.1"/>
    <property type="molecule type" value="Genomic_DNA"/>
</dbReference>
<evidence type="ECO:0000256" key="3">
    <source>
        <dbReference type="ARBA" id="ARBA00022786"/>
    </source>
</evidence>
<feature type="domain" description="USP" evidence="8">
    <location>
        <begin position="496"/>
        <end position="946"/>
    </location>
</feature>
<feature type="compositionally biased region" description="Polar residues" evidence="7">
    <location>
        <begin position="184"/>
        <end position="198"/>
    </location>
</feature>
<keyword evidence="4 6" id="KW-0378">Hydrolase</keyword>
<reference evidence="9" key="1">
    <citation type="submission" date="2022-08" db="EMBL/GenBank/DDBJ databases">
        <authorList>
            <person name="Byrne P K."/>
        </authorList>
    </citation>
    <scope>NUCLEOTIDE SEQUENCE</scope>
    <source>
        <strain evidence="9">UCD650</strain>
    </source>
</reference>
<sequence length="947" mass="106453">MEMNVLEYNRVKQKNEQKAIKHERIRHSHQLAQAPLLPSSTMNMQDANKEESYSMYPKTSSPPPPTPTNMQIPIYQAPMQMYGYTQAPYLYPTQMPAYSLNMVTQNQAMYHQNTSPHYLPPQNNVNTGSANGNNSINKKKWHSNGPANNSNGQNANSNGTGVNYNKSHNYHHNYSNSHIPMMNGANNGSNNTPVKKQANSSSTNGSTPSPSYNSSPQYDLFKFDVTKLKNLKENSSNSIQLPLFINTTESEFAAASAQRYDLNLKSLNLDSKSLEEHTKEKSTTHHQRESHTISKNGEETEAEVESEIDKETKDRDDKKPPASKDNREHKRKVEPKKDDTEKEQGEEAILEAPVPTVSPLVENEELEEMADEDTAKASSSPTLPTAKSWSAIASDAIKSRQASNKSASGSTISSASASTTATTTPLSTAATAKTNSSLSSKQPQRKDKKYVPPSTKGIEPLGSIALRMCFDPDFISYVLQNKDTENKIPLHSIIPRGIINRANICFMSSVLQVLLYCQPFIDVLNVLSTRNTNSRIGTSSCRLLDACLTMYKQFDMETYEKSLESANENEKSTETDSKKPIKSKNFQHNATAEAVKPDDFYKTLSTISKFKDLQWGHQEDAEEFLTHLLDQLHEELIFAIDGLTDNEIQNMLQSINDEQLKIFFIRNLSRYGKAEFIKNASPRLKELIEKYGMISDDSTEENGWHEVSGTSKRGKKTKTAAKRTVEIVPSPISKLFGGQFRSVLDIPNNKESQSITLDPFQTIQLDISDSSVNDLETAFKKFSEYELLPFKSSSGNDVEAKKQTFIDKLPQVLLIQFKRFSFINNVDKDNAMTNYNAYNGRIEKIRKKIKYGHELIIPEESMSSITLKNHASGIADRNYKLTGVIYHHGVSSDGGHYTADVYHSEHNKWYRIDDVNIIELEDDDVLKGGEEASDSRTAYILMYQKKN</sequence>
<dbReference type="PROSITE" id="PS50235">
    <property type="entry name" value="USP_3"/>
    <property type="match status" value="1"/>
</dbReference>
<dbReference type="PANTHER" id="PTHR24006">
    <property type="entry name" value="UBIQUITIN CARBOXYL-TERMINAL HYDROLASE"/>
    <property type="match status" value="1"/>
</dbReference>
<evidence type="ECO:0000256" key="2">
    <source>
        <dbReference type="ARBA" id="ARBA00022670"/>
    </source>
</evidence>
<feature type="region of interest" description="Disordered" evidence="7">
    <location>
        <begin position="699"/>
        <end position="718"/>
    </location>
</feature>
<feature type="region of interest" description="Disordered" evidence="7">
    <location>
        <begin position="562"/>
        <end position="581"/>
    </location>
</feature>
<comment type="similarity">
    <text evidence="6">Belongs to the peptidase C19 family.</text>
</comment>
<gene>
    <name evidence="9" type="primary">U6500E02420</name>
    <name evidence="9" type="ORF">SEUBUCD650_0E02420</name>
</gene>
<name>A0ABN8VNQ2_SACEU</name>
<evidence type="ECO:0000256" key="1">
    <source>
        <dbReference type="ARBA" id="ARBA00000707"/>
    </source>
</evidence>
<evidence type="ECO:0000256" key="6">
    <source>
        <dbReference type="RuleBase" id="RU366025"/>
    </source>
</evidence>
<dbReference type="InterPro" id="IPR038765">
    <property type="entry name" value="Papain-like_cys_pep_sf"/>
</dbReference>
<keyword evidence="5 6" id="KW-0788">Thiol protease</keyword>
<feature type="compositionally biased region" description="Low complexity" evidence="7">
    <location>
        <begin position="199"/>
        <end position="216"/>
    </location>
</feature>
<feature type="region of interest" description="Disordered" evidence="7">
    <location>
        <begin position="275"/>
        <end position="386"/>
    </location>
</feature>
<feature type="region of interest" description="Disordered" evidence="7">
    <location>
        <begin position="400"/>
        <end position="455"/>
    </location>
</feature>
<feature type="region of interest" description="Disordered" evidence="7">
    <location>
        <begin position="113"/>
        <end position="217"/>
    </location>
</feature>
<evidence type="ECO:0000313" key="9">
    <source>
        <dbReference type="EMBL" id="CAI1962427.1"/>
    </source>
</evidence>
<dbReference type="EC" id="3.4.19.12" evidence="6"/>
<dbReference type="PROSITE" id="PS00973">
    <property type="entry name" value="USP_2"/>
    <property type="match status" value="1"/>
</dbReference>
<evidence type="ECO:0000259" key="8">
    <source>
        <dbReference type="PROSITE" id="PS50235"/>
    </source>
</evidence>
<dbReference type="InterPro" id="IPR050164">
    <property type="entry name" value="Peptidase_C19"/>
</dbReference>
<protein>
    <recommendedName>
        <fullName evidence="6">Ubiquitin carboxyl-terminal hydrolase</fullName>
        <ecNumber evidence="6">3.4.19.12</ecNumber>
    </recommendedName>
</protein>
<feature type="compositionally biased region" description="Basic and acidic residues" evidence="7">
    <location>
        <begin position="275"/>
        <end position="298"/>
    </location>
</feature>
<feature type="compositionally biased region" description="Basic and acidic residues" evidence="7">
    <location>
        <begin position="307"/>
        <end position="328"/>
    </location>
</feature>
<dbReference type="SUPFAM" id="SSF54001">
    <property type="entry name" value="Cysteine proteinases"/>
    <property type="match status" value="1"/>
</dbReference>
<dbReference type="Proteomes" id="UP001152964">
    <property type="component" value="Chromosome 5"/>
</dbReference>
<comment type="catalytic activity">
    <reaction evidence="1 6">
        <text>Thiol-dependent hydrolysis of ester, thioester, amide, peptide and isopeptide bonds formed by the C-terminal Gly of ubiquitin (a 76-residue protein attached to proteins as an intracellular targeting signal).</text>
        <dbReference type="EC" id="3.4.19.12"/>
    </reaction>
</comment>
<feature type="compositionally biased region" description="Basic and acidic residues" evidence="7">
    <location>
        <begin position="335"/>
        <end position="345"/>
    </location>
</feature>
<feature type="compositionally biased region" description="Polar residues" evidence="7">
    <location>
        <begin position="376"/>
        <end position="386"/>
    </location>
</feature>
<dbReference type="PANTHER" id="PTHR24006:SF687">
    <property type="entry name" value="UBIQUITIN CARBOXYL-TERMINAL HYDROLASE 10"/>
    <property type="match status" value="1"/>
</dbReference>
<feature type="compositionally biased region" description="Acidic residues" evidence="7">
    <location>
        <begin position="362"/>
        <end position="372"/>
    </location>
</feature>
<feature type="compositionally biased region" description="Low complexity" evidence="7">
    <location>
        <begin position="402"/>
        <end position="434"/>
    </location>
</feature>
<dbReference type="CDD" id="cd02257">
    <property type="entry name" value="Peptidase_C19"/>
    <property type="match status" value="1"/>
</dbReference>
<organism evidence="9 10">
    <name type="scientific">Saccharomyces eubayanus</name>
    <name type="common">Yeast</name>
    <dbReference type="NCBI Taxonomy" id="1080349"/>
    <lineage>
        <taxon>Eukaryota</taxon>
        <taxon>Fungi</taxon>
        <taxon>Dikarya</taxon>
        <taxon>Ascomycota</taxon>
        <taxon>Saccharomycotina</taxon>
        <taxon>Saccharomycetes</taxon>
        <taxon>Saccharomycetales</taxon>
        <taxon>Saccharomycetaceae</taxon>
        <taxon>Saccharomyces</taxon>
    </lineage>
</organism>
<feature type="compositionally biased region" description="Low complexity" evidence="7">
    <location>
        <begin position="123"/>
        <end position="135"/>
    </location>
</feature>
<evidence type="ECO:0000256" key="5">
    <source>
        <dbReference type="ARBA" id="ARBA00022807"/>
    </source>
</evidence>
<keyword evidence="2 6" id="KW-0645">Protease</keyword>
<evidence type="ECO:0000313" key="10">
    <source>
        <dbReference type="Proteomes" id="UP001152964"/>
    </source>
</evidence>
<keyword evidence="10" id="KW-1185">Reference proteome</keyword>
<accession>A0ABN8VNQ2</accession>
<feature type="compositionally biased region" description="Low complexity" evidence="7">
    <location>
        <begin position="143"/>
        <end position="178"/>
    </location>
</feature>
<evidence type="ECO:0000256" key="7">
    <source>
        <dbReference type="SAM" id="MobiDB-lite"/>
    </source>
</evidence>
<evidence type="ECO:0000256" key="4">
    <source>
        <dbReference type="ARBA" id="ARBA00022801"/>
    </source>
</evidence>
<dbReference type="Gene3D" id="3.90.70.10">
    <property type="entry name" value="Cysteine proteinases"/>
    <property type="match status" value="1"/>
</dbReference>
<dbReference type="Pfam" id="PF00443">
    <property type="entry name" value="UCH"/>
    <property type="match status" value="1"/>
</dbReference>
<feature type="compositionally biased region" description="Basic and acidic residues" evidence="7">
    <location>
        <begin position="562"/>
        <end position="579"/>
    </location>
</feature>
<dbReference type="PROSITE" id="PS00972">
    <property type="entry name" value="USP_1"/>
    <property type="match status" value="1"/>
</dbReference>
<keyword evidence="3 6" id="KW-0833">Ubl conjugation pathway</keyword>
<dbReference type="InterPro" id="IPR028889">
    <property type="entry name" value="USP"/>
</dbReference>
<proteinExistence type="inferred from homology"/>
<dbReference type="InterPro" id="IPR018200">
    <property type="entry name" value="USP_CS"/>
</dbReference>